<dbReference type="InterPro" id="IPR002645">
    <property type="entry name" value="STAS_dom"/>
</dbReference>
<dbReference type="Proteomes" id="UP001230908">
    <property type="component" value="Unassembled WGS sequence"/>
</dbReference>
<dbReference type="InterPro" id="IPR036513">
    <property type="entry name" value="STAS_dom_sf"/>
</dbReference>
<dbReference type="InterPro" id="IPR003658">
    <property type="entry name" value="Anti-sigma_ant"/>
</dbReference>
<dbReference type="PANTHER" id="PTHR33495:SF2">
    <property type="entry name" value="ANTI-SIGMA FACTOR ANTAGONIST TM_1081-RELATED"/>
    <property type="match status" value="1"/>
</dbReference>
<proteinExistence type="inferred from homology"/>
<dbReference type="CDD" id="cd07043">
    <property type="entry name" value="STAS_anti-anti-sigma_factors"/>
    <property type="match status" value="1"/>
</dbReference>
<dbReference type="NCBIfam" id="TIGR00377">
    <property type="entry name" value="ant_ant_sig"/>
    <property type="match status" value="1"/>
</dbReference>
<organism evidence="4 5">
    <name type="scientific">Phytohabitans maris</name>
    <dbReference type="NCBI Taxonomy" id="3071409"/>
    <lineage>
        <taxon>Bacteria</taxon>
        <taxon>Bacillati</taxon>
        <taxon>Actinomycetota</taxon>
        <taxon>Actinomycetes</taxon>
        <taxon>Micromonosporales</taxon>
        <taxon>Micromonosporaceae</taxon>
    </lineage>
</organism>
<evidence type="ECO:0000256" key="2">
    <source>
        <dbReference type="RuleBase" id="RU003749"/>
    </source>
</evidence>
<reference evidence="4 5" key="1">
    <citation type="submission" date="2023-08" db="EMBL/GenBank/DDBJ databases">
        <title>Phytohabitans sansha sp. nov., isolated from marine sediment.</title>
        <authorList>
            <person name="Zhao Y."/>
            <person name="Yi K."/>
        </authorList>
    </citation>
    <scope>NUCLEOTIDE SEQUENCE [LARGE SCALE GENOMIC DNA]</scope>
    <source>
        <strain evidence="4 5">ZYX-F-186</strain>
    </source>
</reference>
<dbReference type="PANTHER" id="PTHR33495">
    <property type="entry name" value="ANTI-SIGMA FACTOR ANTAGONIST TM_1081-RELATED-RELATED"/>
    <property type="match status" value="1"/>
</dbReference>
<gene>
    <name evidence="4" type="ORF">RB614_13490</name>
</gene>
<protein>
    <recommendedName>
        <fullName evidence="2">Anti-sigma factor antagonist</fullName>
    </recommendedName>
</protein>
<evidence type="ECO:0000259" key="3">
    <source>
        <dbReference type="PROSITE" id="PS50801"/>
    </source>
</evidence>
<name>A0ABU0ZER2_9ACTN</name>
<dbReference type="RefSeq" id="WP_308712806.1">
    <property type="nucleotide sequence ID" value="NZ_JAVHUY010000011.1"/>
</dbReference>
<dbReference type="Gene3D" id="3.30.750.24">
    <property type="entry name" value="STAS domain"/>
    <property type="match status" value="1"/>
</dbReference>
<dbReference type="Pfam" id="PF01740">
    <property type="entry name" value="STAS"/>
    <property type="match status" value="1"/>
</dbReference>
<evidence type="ECO:0000256" key="1">
    <source>
        <dbReference type="ARBA" id="ARBA00009013"/>
    </source>
</evidence>
<feature type="domain" description="STAS" evidence="3">
    <location>
        <begin position="5"/>
        <end position="102"/>
    </location>
</feature>
<dbReference type="SUPFAM" id="SSF52091">
    <property type="entry name" value="SpoIIaa-like"/>
    <property type="match status" value="1"/>
</dbReference>
<evidence type="ECO:0000313" key="4">
    <source>
        <dbReference type="EMBL" id="MDQ7905532.1"/>
    </source>
</evidence>
<evidence type="ECO:0000313" key="5">
    <source>
        <dbReference type="Proteomes" id="UP001230908"/>
    </source>
</evidence>
<comment type="similarity">
    <text evidence="1 2">Belongs to the anti-sigma-factor antagonist family.</text>
</comment>
<comment type="caution">
    <text evidence="4">The sequence shown here is derived from an EMBL/GenBank/DDBJ whole genome shotgun (WGS) entry which is preliminary data.</text>
</comment>
<accession>A0ABU0ZER2</accession>
<dbReference type="PROSITE" id="PS50801">
    <property type="entry name" value="STAS"/>
    <property type="match status" value="1"/>
</dbReference>
<keyword evidence="5" id="KW-1185">Reference proteome</keyword>
<dbReference type="EMBL" id="JAVHUY010000011">
    <property type="protein sequence ID" value="MDQ7905532.1"/>
    <property type="molecule type" value="Genomic_DNA"/>
</dbReference>
<sequence>MTALTAPTITHRTGTIRLAVDGEIDLNTSGTLGHAITAAVSVEPRPHTVVVDLDRVRFCDCAGIGALLQGRTAARQAGITYHVVNAHGIVLRVLRLLDLDGLLLTEGANAGSGRPRW</sequence>